<evidence type="ECO:0000313" key="2">
    <source>
        <dbReference type="EMBL" id="MEE4423564.1"/>
    </source>
</evidence>
<proteinExistence type="predicted"/>
<feature type="region of interest" description="Disordered" evidence="1">
    <location>
        <begin position="1"/>
        <end position="20"/>
    </location>
</feature>
<protein>
    <submittedName>
        <fullName evidence="2">Uncharacterized protein</fullName>
    </submittedName>
</protein>
<comment type="caution">
    <text evidence="2">The sequence shown here is derived from an EMBL/GenBank/DDBJ whole genome shotgun (WGS) entry which is preliminary data.</text>
</comment>
<evidence type="ECO:0000313" key="3">
    <source>
        <dbReference type="Proteomes" id="UP001307760"/>
    </source>
</evidence>
<dbReference type="EMBL" id="JAZBJP010000027">
    <property type="protein sequence ID" value="MEE4423564.1"/>
    <property type="molecule type" value="Genomic_DNA"/>
</dbReference>
<accession>A0ABU7NXG5</accession>
<keyword evidence="3" id="KW-1185">Reference proteome</keyword>
<dbReference type="RefSeq" id="WP_330823339.1">
    <property type="nucleotide sequence ID" value="NZ_JAZBJP010000027.1"/>
</dbReference>
<organism evidence="2 3">
    <name type="scientific">Streptomyces bugieae</name>
    <dbReference type="NCBI Taxonomy" id="3098223"/>
    <lineage>
        <taxon>Bacteria</taxon>
        <taxon>Bacillati</taxon>
        <taxon>Actinomycetota</taxon>
        <taxon>Actinomycetes</taxon>
        <taxon>Kitasatosporales</taxon>
        <taxon>Streptomycetaceae</taxon>
        <taxon>Streptomyces</taxon>
    </lineage>
</organism>
<dbReference type="Proteomes" id="UP001307760">
    <property type="component" value="Unassembled WGS sequence"/>
</dbReference>
<feature type="compositionally biased region" description="Basic and acidic residues" evidence="1">
    <location>
        <begin position="1"/>
        <end position="12"/>
    </location>
</feature>
<reference evidence="2 3" key="1">
    <citation type="submission" date="2023-12" db="EMBL/GenBank/DDBJ databases">
        <title>30 novel species of actinomycetes from the DSMZ collection.</title>
        <authorList>
            <person name="Nouioui I."/>
        </authorList>
    </citation>
    <scope>NUCLEOTIDE SEQUENCE [LARGE SCALE GENOMIC DNA]</scope>
    <source>
        <strain evidence="2 3">DSM 41528</strain>
    </source>
</reference>
<gene>
    <name evidence="2" type="ORF">V2J85_30240</name>
</gene>
<name>A0ABU7NXG5_9ACTN</name>
<evidence type="ECO:0000256" key="1">
    <source>
        <dbReference type="SAM" id="MobiDB-lite"/>
    </source>
</evidence>
<sequence length="267" mass="30885">MTSAQLREERLKPAAGQQPLGYLRVKTRRFDTDAPLYDPAAAAKMNPLSSKQKEARAQRRTCPACGTVHKYIVRGRCHECRERDEAVRRRRQERTCAECGTLRPRPVPPTKVRGLRRRLCPDCRTAERRKEREEFAAWLPEAILCPDCNSAKTSTKKAATAWWKETLPWARWSALRCQPCREVADRRAQELQRQWETERAEAEEAARERRRREVAHLRDWARTLFVDGQAVILDTVIRADLCLTSDSVYVDLRAQFTPTKDDSEAAL</sequence>